<dbReference type="GO" id="GO:0042742">
    <property type="term" value="P:defense response to bacterium"/>
    <property type="evidence" value="ECO:0007669"/>
    <property type="project" value="UniProtKB-KW"/>
</dbReference>
<dbReference type="GO" id="GO:0005576">
    <property type="term" value="C:extracellular region"/>
    <property type="evidence" value="ECO:0007669"/>
    <property type="project" value="InterPro"/>
</dbReference>
<comment type="function">
    <text evidence="1">Damages membranes of susceptible bacteria. Has no hemolytic activity. Not toxic to mice. Does not inhibit the proteinases elastase and cathepsin G.</text>
</comment>
<evidence type="ECO:0000256" key="1">
    <source>
        <dbReference type="ARBA" id="ARBA00002473"/>
    </source>
</evidence>
<evidence type="ECO:0000256" key="4">
    <source>
        <dbReference type="ARBA" id="ARBA00023157"/>
    </source>
</evidence>
<evidence type="ECO:0000256" key="5">
    <source>
        <dbReference type="ARBA" id="ARBA00035122"/>
    </source>
</evidence>
<dbReference type="GeneTree" id="ENSGT00960000190402"/>
<comment type="similarity">
    <text evidence="5">Belongs to the venom waprin family.</text>
</comment>
<dbReference type="Pfam" id="PF00095">
    <property type="entry name" value="WAP"/>
    <property type="match status" value="1"/>
</dbReference>
<reference evidence="7" key="2">
    <citation type="submission" date="2025-09" db="UniProtKB">
        <authorList>
            <consortium name="Ensembl"/>
        </authorList>
    </citation>
    <scope>IDENTIFICATION</scope>
</reference>
<keyword evidence="2" id="KW-0929">Antimicrobial</keyword>
<organism evidence="7 8">
    <name type="scientific">Pseudonaja textilis</name>
    <name type="common">Eastern brown snake</name>
    <dbReference type="NCBI Taxonomy" id="8673"/>
    <lineage>
        <taxon>Eukaryota</taxon>
        <taxon>Metazoa</taxon>
        <taxon>Chordata</taxon>
        <taxon>Craniata</taxon>
        <taxon>Vertebrata</taxon>
        <taxon>Euteleostomi</taxon>
        <taxon>Lepidosauria</taxon>
        <taxon>Squamata</taxon>
        <taxon>Bifurcata</taxon>
        <taxon>Unidentata</taxon>
        <taxon>Episquamata</taxon>
        <taxon>Toxicofera</taxon>
        <taxon>Serpentes</taxon>
        <taxon>Colubroidea</taxon>
        <taxon>Elapidae</taxon>
        <taxon>Hydrophiinae</taxon>
        <taxon>Pseudonaja</taxon>
    </lineage>
</organism>
<protein>
    <recommendedName>
        <fullName evidence="6">WAP domain-containing protein</fullName>
    </recommendedName>
</protein>
<dbReference type="Gene3D" id="4.10.75.10">
    <property type="entry name" value="Elafin-like"/>
    <property type="match status" value="1"/>
</dbReference>
<evidence type="ECO:0000313" key="7">
    <source>
        <dbReference type="Ensembl" id="ENSPTXP00000023860.1"/>
    </source>
</evidence>
<dbReference type="SUPFAM" id="SSF57256">
    <property type="entry name" value="Elafin-like"/>
    <property type="match status" value="1"/>
</dbReference>
<dbReference type="Ensembl" id="ENSPTXT00000024599.1">
    <property type="protein sequence ID" value="ENSPTXP00000023860.1"/>
    <property type="gene ID" value="ENSPTXG00000016576.1"/>
</dbReference>
<evidence type="ECO:0000259" key="6">
    <source>
        <dbReference type="PROSITE" id="PS51390"/>
    </source>
</evidence>
<dbReference type="InterPro" id="IPR036645">
    <property type="entry name" value="Elafin-like_sf"/>
</dbReference>
<dbReference type="Proteomes" id="UP000472273">
    <property type="component" value="Unplaced"/>
</dbReference>
<keyword evidence="3" id="KW-0044">Antibiotic</keyword>
<dbReference type="FunFam" id="4.10.75.10:FF:000001">
    <property type="entry name" value="Anosmin 1"/>
    <property type="match status" value="1"/>
</dbReference>
<dbReference type="PROSITE" id="PS51390">
    <property type="entry name" value="WAP"/>
    <property type="match status" value="1"/>
</dbReference>
<evidence type="ECO:0000256" key="2">
    <source>
        <dbReference type="ARBA" id="ARBA00022529"/>
    </source>
</evidence>
<reference evidence="7" key="1">
    <citation type="submission" date="2025-08" db="UniProtKB">
        <authorList>
            <consortium name="Ensembl"/>
        </authorList>
    </citation>
    <scope>IDENTIFICATION</scope>
</reference>
<proteinExistence type="inferred from homology"/>
<name>A0A670ZM95_PSETE</name>
<keyword evidence="4" id="KW-1015">Disulfide bond</keyword>
<dbReference type="SMART" id="SM00217">
    <property type="entry name" value="WAP"/>
    <property type="match status" value="1"/>
</dbReference>
<feature type="domain" description="WAP" evidence="6">
    <location>
        <begin position="22"/>
        <end position="69"/>
    </location>
</feature>
<keyword evidence="8" id="KW-1185">Reference proteome</keyword>
<dbReference type="AlphaFoldDB" id="A0A670ZM95"/>
<evidence type="ECO:0000313" key="8">
    <source>
        <dbReference type="Proteomes" id="UP000472273"/>
    </source>
</evidence>
<dbReference type="InterPro" id="IPR008197">
    <property type="entry name" value="WAP_dom"/>
</dbReference>
<accession>A0A670ZM95</accession>
<sequence>MKLGLTFRVGCILGETEYLVEMGEKPGVCPKAHPGTITICPVRCQSDWQCDEKRKCCTYACITDCMDVILQGSGSAPPVPPCTKAEVAVLRLGCCPPLASSMSPDVLACLLVAPPCSGHYADRHSKTFLPQLTLMCHPG</sequence>
<evidence type="ECO:0000256" key="3">
    <source>
        <dbReference type="ARBA" id="ARBA00023022"/>
    </source>
</evidence>
<dbReference type="GO" id="GO:0030414">
    <property type="term" value="F:peptidase inhibitor activity"/>
    <property type="evidence" value="ECO:0007669"/>
    <property type="project" value="InterPro"/>
</dbReference>